<evidence type="ECO:0000259" key="7">
    <source>
        <dbReference type="Pfam" id="PF07731"/>
    </source>
</evidence>
<gene>
    <name evidence="9" type="ORF">QBC37DRAFT_19052</name>
</gene>
<evidence type="ECO:0000313" key="10">
    <source>
        <dbReference type="Proteomes" id="UP001301769"/>
    </source>
</evidence>
<comment type="similarity">
    <text evidence="1">Belongs to the multicopper oxidase family.</text>
</comment>
<dbReference type="InterPro" id="IPR008972">
    <property type="entry name" value="Cupredoxin"/>
</dbReference>
<dbReference type="InterPro" id="IPR011706">
    <property type="entry name" value="Cu-oxidase_C"/>
</dbReference>
<proteinExistence type="inferred from homology"/>
<evidence type="ECO:0000256" key="1">
    <source>
        <dbReference type="ARBA" id="ARBA00010609"/>
    </source>
</evidence>
<dbReference type="EMBL" id="MU858155">
    <property type="protein sequence ID" value="KAK4211161.1"/>
    <property type="molecule type" value="Genomic_DNA"/>
</dbReference>
<dbReference type="GO" id="GO:0016491">
    <property type="term" value="F:oxidoreductase activity"/>
    <property type="evidence" value="ECO:0007669"/>
    <property type="project" value="UniProtKB-KW"/>
</dbReference>
<evidence type="ECO:0000256" key="3">
    <source>
        <dbReference type="ARBA" id="ARBA00023002"/>
    </source>
</evidence>
<comment type="caution">
    <text evidence="9">The sequence shown here is derived from an EMBL/GenBank/DDBJ whole genome shotgun (WGS) entry which is preliminary data.</text>
</comment>
<dbReference type="Gene3D" id="2.60.40.420">
    <property type="entry name" value="Cupredoxins - blue copper proteins"/>
    <property type="match status" value="3"/>
</dbReference>
<dbReference type="CDD" id="cd13854">
    <property type="entry name" value="CuRO_1_MaLCC_like"/>
    <property type="match status" value="1"/>
</dbReference>
<evidence type="ECO:0000256" key="2">
    <source>
        <dbReference type="ARBA" id="ARBA00022723"/>
    </source>
</evidence>
<dbReference type="CDD" id="cd13901">
    <property type="entry name" value="CuRO_3_MaLCC_like"/>
    <property type="match status" value="1"/>
</dbReference>
<evidence type="ECO:0000259" key="6">
    <source>
        <dbReference type="Pfam" id="PF00394"/>
    </source>
</evidence>
<evidence type="ECO:0000256" key="4">
    <source>
        <dbReference type="ARBA" id="ARBA00023008"/>
    </source>
</evidence>
<evidence type="ECO:0000259" key="8">
    <source>
        <dbReference type="Pfam" id="PF07732"/>
    </source>
</evidence>
<keyword evidence="3" id="KW-0560">Oxidoreductase</keyword>
<protein>
    <submittedName>
        <fullName evidence="9">Extracellular dihydrogeodin oxidase</fullName>
    </submittedName>
</protein>
<dbReference type="PANTHER" id="PTHR11709:SF71">
    <property type="entry name" value="OXIDOREDUCTASE TPCJ"/>
    <property type="match status" value="1"/>
</dbReference>
<dbReference type="InterPro" id="IPR045087">
    <property type="entry name" value="Cu-oxidase_fam"/>
</dbReference>
<dbReference type="PROSITE" id="PS00080">
    <property type="entry name" value="MULTICOPPER_OXIDASE2"/>
    <property type="match status" value="1"/>
</dbReference>
<dbReference type="InterPro" id="IPR011707">
    <property type="entry name" value="Cu-oxidase-like_N"/>
</dbReference>
<dbReference type="Pfam" id="PF07731">
    <property type="entry name" value="Cu-oxidase_2"/>
    <property type="match status" value="1"/>
</dbReference>
<dbReference type="FunFam" id="2.60.40.420:FF:000045">
    <property type="entry name" value="Laccase 2"/>
    <property type="match status" value="1"/>
</dbReference>
<keyword evidence="2" id="KW-0479">Metal-binding</keyword>
<evidence type="ECO:0000313" key="9">
    <source>
        <dbReference type="EMBL" id="KAK4211161.1"/>
    </source>
</evidence>
<reference evidence="9" key="2">
    <citation type="submission" date="2023-05" db="EMBL/GenBank/DDBJ databases">
        <authorList>
            <consortium name="Lawrence Berkeley National Laboratory"/>
            <person name="Steindorff A."/>
            <person name="Hensen N."/>
            <person name="Bonometti L."/>
            <person name="Westerberg I."/>
            <person name="Brannstrom I.O."/>
            <person name="Guillou S."/>
            <person name="Cros-Aarteil S."/>
            <person name="Calhoun S."/>
            <person name="Haridas S."/>
            <person name="Kuo A."/>
            <person name="Mondo S."/>
            <person name="Pangilinan J."/>
            <person name="Riley R."/>
            <person name="Labutti K."/>
            <person name="Andreopoulos B."/>
            <person name="Lipzen A."/>
            <person name="Chen C."/>
            <person name="Yanf M."/>
            <person name="Daum C."/>
            <person name="Ng V."/>
            <person name="Clum A."/>
            <person name="Ohm R."/>
            <person name="Martin F."/>
            <person name="Silar P."/>
            <person name="Natvig D."/>
            <person name="Lalanne C."/>
            <person name="Gautier V."/>
            <person name="Ament-Velasquez S.L."/>
            <person name="Kruys A."/>
            <person name="Hutchinson M.I."/>
            <person name="Powell A.J."/>
            <person name="Barry K."/>
            <person name="Miller A.N."/>
            <person name="Grigoriev I.V."/>
            <person name="Debuchy R."/>
            <person name="Gladieux P."/>
            <person name="Thoren M.H."/>
            <person name="Johannesson H."/>
        </authorList>
    </citation>
    <scope>NUCLEOTIDE SEQUENCE</scope>
    <source>
        <strain evidence="9">PSN293</strain>
    </source>
</reference>
<dbReference type="GO" id="GO:0005507">
    <property type="term" value="F:copper ion binding"/>
    <property type="evidence" value="ECO:0007669"/>
    <property type="project" value="InterPro"/>
</dbReference>
<keyword evidence="10" id="KW-1185">Reference proteome</keyword>
<dbReference type="SUPFAM" id="SSF49503">
    <property type="entry name" value="Cupredoxins"/>
    <property type="match status" value="3"/>
</dbReference>
<accession>A0AAN7B393</accession>
<feature type="domain" description="Plastocyanin-like" evidence="6">
    <location>
        <begin position="217"/>
        <end position="377"/>
    </location>
</feature>
<dbReference type="AlphaFoldDB" id="A0AAN7B393"/>
<dbReference type="Pfam" id="PF00394">
    <property type="entry name" value="Cu-oxidase"/>
    <property type="match status" value="1"/>
</dbReference>
<dbReference type="PANTHER" id="PTHR11709">
    <property type="entry name" value="MULTI-COPPER OXIDASE"/>
    <property type="match status" value="1"/>
</dbReference>
<dbReference type="Pfam" id="PF07732">
    <property type="entry name" value="Cu-oxidase_3"/>
    <property type="match status" value="1"/>
</dbReference>
<feature type="signal peptide" evidence="5">
    <location>
        <begin position="1"/>
        <end position="18"/>
    </location>
</feature>
<evidence type="ECO:0000256" key="5">
    <source>
        <dbReference type="SAM" id="SignalP"/>
    </source>
</evidence>
<keyword evidence="5" id="KW-0732">Signal</keyword>
<organism evidence="9 10">
    <name type="scientific">Rhypophila decipiens</name>
    <dbReference type="NCBI Taxonomy" id="261697"/>
    <lineage>
        <taxon>Eukaryota</taxon>
        <taxon>Fungi</taxon>
        <taxon>Dikarya</taxon>
        <taxon>Ascomycota</taxon>
        <taxon>Pezizomycotina</taxon>
        <taxon>Sordariomycetes</taxon>
        <taxon>Sordariomycetidae</taxon>
        <taxon>Sordariales</taxon>
        <taxon>Naviculisporaceae</taxon>
        <taxon>Rhypophila</taxon>
    </lineage>
</organism>
<dbReference type="CDD" id="cd13880">
    <property type="entry name" value="CuRO_2_MaLCC_like"/>
    <property type="match status" value="1"/>
</dbReference>
<feature type="domain" description="Plastocyanin-like" evidence="8">
    <location>
        <begin position="87"/>
        <end position="206"/>
    </location>
</feature>
<reference evidence="9" key="1">
    <citation type="journal article" date="2023" name="Mol. Phylogenet. Evol.">
        <title>Genome-scale phylogeny and comparative genomics of the fungal order Sordariales.</title>
        <authorList>
            <person name="Hensen N."/>
            <person name="Bonometti L."/>
            <person name="Westerberg I."/>
            <person name="Brannstrom I.O."/>
            <person name="Guillou S."/>
            <person name="Cros-Aarteil S."/>
            <person name="Calhoun S."/>
            <person name="Haridas S."/>
            <person name="Kuo A."/>
            <person name="Mondo S."/>
            <person name="Pangilinan J."/>
            <person name="Riley R."/>
            <person name="LaButti K."/>
            <person name="Andreopoulos B."/>
            <person name="Lipzen A."/>
            <person name="Chen C."/>
            <person name="Yan M."/>
            <person name="Daum C."/>
            <person name="Ng V."/>
            <person name="Clum A."/>
            <person name="Steindorff A."/>
            <person name="Ohm R.A."/>
            <person name="Martin F."/>
            <person name="Silar P."/>
            <person name="Natvig D.O."/>
            <person name="Lalanne C."/>
            <person name="Gautier V."/>
            <person name="Ament-Velasquez S.L."/>
            <person name="Kruys A."/>
            <person name="Hutchinson M.I."/>
            <person name="Powell A.J."/>
            <person name="Barry K."/>
            <person name="Miller A.N."/>
            <person name="Grigoriev I.V."/>
            <person name="Debuchy R."/>
            <person name="Gladieux P."/>
            <person name="Hiltunen Thoren M."/>
            <person name="Johannesson H."/>
        </authorList>
    </citation>
    <scope>NUCLEOTIDE SEQUENCE</scope>
    <source>
        <strain evidence="9">PSN293</strain>
    </source>
</reference>
<feature type="chain" id="PRO_5042877686" evidence="5">
    <location>
        <begin position="19"/>
        <end position="618"/>
    </location>
</feature>
<sequence length="618" mass="68226">MKLSLFSVFAALAVGADALSVPSTFTSNLRPRLDTSLEPRQAKVPMPCGEHGPKNRKCWKNDYSVETDYYDVAKIPKGRRNEKWLSVRQGECSPDGFKRPCMTMNGTIPGPTIEADWGDELIIHVTNDMSHDIHLGNGTAIHWHGLRMLNNMANDGVPGVTSCPIAPGETFTYRFHVTQYGSTWYHSHFSLQYGDGLYGGMIFHGPATDDYDEDLGIMTLADWGHLTAFQAWRNGGINGRAPRLTSTLINGTNTFRCNNAADCGGVPEIGKKFEMTIEPKKTYRLRLVNAAVDGVFQFSIDGHKFKVIANDLVPVVPFETDSIKVQMGQRYDIIIEAKDDANENGNYWIRGGWVGAGGCAAITNGDDATGILRYKGSDGKPPTTTSTVVPATDCRDEINNSTRLAPYLAQDVQHFNLDTITIKNLSSQQIDPPADGSLGNAKLFQWTLHGSSLYLNWSDPALGYVVDQKTTFPSPYNVANVKPSGPDPEWAILVVQQASTAPPLDHPFHLHGHDFWVLAAEVGVFDVKTAKFNTKNPMRRDVATLPARGYLAIAFLLDNPGVWLAHCHIAWHASQGLSMQFVESRDQIKIADEDLQQYDKTCKSWRASGPWHQDDSGI</sequence>
<dbReference type="FunFam" id="2.60.40.420:FF:000021">
    <property type="entry name" value="Extracellular dihydrogeodin oxidase/laccase"/>
    <property type="match status" value="1"/>
</dbReference>
<dbReference type="InterPro" id="IPR002355">
    <property type="entry name" value="Cu_oxidase_Cu_BS"/>
</dbReference>
<dbReference type="Proteomes" id="UP001301769">
    <property type="component" value="Unassembled WGS sequence"/>
</dbReference>
<name>A0AAN7B393_9PEZI</name>
<keyword evidence="4" id="KW-0186">Copper</keyword>
<dbReference type="InterPro" id="IPR001117">
    <property type="entry name" value="Cu-oxidase_2nd"/>
</dbReference>
<feature type="domain" description="Plastocyanin-like" evidence="7">
    <location>
        <begin position="468"/>
        <end position="585"/>
    </location>
</feature>